<proteinExistence type="predicted"/>
<dbReference type="Proteomes" id="UP000183208">
    <property type="component" value="Unassembled WGS sequence"/>
</dbReference>
<feature type="chain" id="PRO_5030031694" evidence="1">
    <location>
        <begin position="25"/>
        <end position="67"/>
    </location>
</feature>
<reference evidence="2 3" key="1">
    <citation type="submission" date="2016-10" db="EMBL/GenBank/DDBJ databases">
        <authorList>
            <person name="de Groot N.N."/>
        </authorList>
    </citation>
    <scope>NUCLEOTIDE SEQUENCE [LARGE SCALE GENOMIC DNA]</scope>
    <source>
        <strain evidence="2 3">GAS522</strain>
    </source>
</reference>
<organism evidence="2 3">
    <name type="scientific">Bradyrhizobium lablabi</name>
    <dbReference type="NCBI Taxonomy" id="722472"/>
    <lineage>
        <taxon>Bacteria</taxon>
        <taxon>Pseudomonadati</taxon>
        <taxon>Pseudomonadota</taxon>
        <taxon>Alphaproteobacteria</taxon>
        <taxon>Hyphomicrobiales</taxon>
        <taxon>Nitrobacteraceae</taxon>
        <taxon>Bradyrhizobium</taxon>
    </lineage>
</organism>
<dbReference type="EMBL" id="FNTI01000001">
    <property type="protein sequence ID" value="SED38782.1"/>
    <property type="molecule type" value="Genomic_DNA"/>
</dbReference>
<dbReference type="RefSeq" id="WP_074822335.1">
    <property type="nucleotide sequence ID" value="NZ_FNTI01000001.1"/>
</dbReference>
<dbReference type="OrthoDB" id="8241804at2"/>
<feature type="signal peptide" evidence="1">
    <location>
        <begin position="1"/>
        <end position="24"/>
    </location>
</feature>
<accession>A0A1M7AC01</accession>
<name>A0A1M7AC01_9BRAD</name>
<dbReference type="AlphaFoldDB" id="A0A1M7AC01"/>
<evidence type="ECO:0000313" key="2">
    <source>
        <dbReference type="EMBL" id="SED38782.1"/>
    </source>
</evidence>
<evidence type="ECO:0000313" key="3">
    <source>
        <dbReference type="Proteomes" id="UP000183208"/>
    </source>
</evidence>
<sequence length="67" mass="7327">MLKPSFRFFIIPLGAVCTLASLSAQNVSPRAQRDSGTMVVREQVIDCSTRNPKEVCVISDDSGTNLR</sequence>
<protein>
    <submittedName>
        <fullName evidence="2">Uncharacterized protein</fullName>
    </submittedName>
</protein>
<evidence type="ECO:0000256" key="1">
    <source>
        <dbReference type="SAM" id="SignalP"/>
    </source>
</evidence>
<keyword evidence="1" id="KW-0732">Signal</keyword>
<gene>
    <name evidence="2" type="ORF">SAMN05444171_3975</name>
</gene>